<dbReference type="PANTHER" id="PTHR24346:SF77">
    <property type="entry name" value="SERINE THREONINE PROTEIN KINASE"/>
    <property type="match status" value="1"/>
</dbReference>
<dbReference type="PROSITE" id="PS00108">
    <property type="entry name" value="PROTEIN_KINASE_ST"/>
    <property type="match status" value="1"/>
</dbReference>
<reference evidence="6 7" key="1">
    <citation type="journal article" date="2014" name="Genome Biol. Evol.">
        <title>The secreted proteins of Achlya hypogyna and Thraustotheca clavata identify the ancestral oomycete secretome and reveal gene acquisitions by horizontal gene transfer.</title>
        <authorList>
            <person name="Misner I."/>
            <person name="Blouin N."/>
            <person name="Leonard G."/>
            <person name="Richards T.A."/>
            <person name="Lane C.E."/>
        </authorList>
    </citation>
    <scope>NUCLEOTIDE SEQUENCE [LARGE SCALE GENOMIC DNA]</scope>
    <source>
        <strain evidence="6 7">ATCC 48635</strain>
    </source>
</reference>
<keyword evidence="7" id="KW-1185">Reference proteome</keyword>
<dbReference type="CDD" id="cd14008">
    <property type="entry name" value="STKc_LKB1_CaMKK"/>
    <property type="match status" value="1"/>
</dbReference>
<evidence type="ECO:0000256" key="2">
    <source>
        <dbReference type="ARBA" id="ARBA00022840"/>
    </source>
</evidence>
<dbReference type="GO" id="GO:0004674">
    <property type="term" value="F:protein serine/threonine kinase activity"/>
    <property type="evidence" value="ECO:0007669"/>
    <property type="project" value="UniProtKB-KW"/>
</dbReference>
<dbReference type="Proteomes" id="UP000243579">
    <property type="component" value="Unassembled WGS sequence"/>
</dbReference>
<dbReference type="Gene3D" id="1.10.510.10">
    <property type="entry name" value="Transferase(Phosphotransferase) domain 1"/>
    <property type="match status" value="1"/>
</dbReference>
<dbReference type="Gene3D" id="3.30.200.20">
    <property type="entry name" value="Phosphorylase Kinase, domain 1"/>
    <property type="match status" value="1"/>
</dbReference>
<evidence type="ECO:0000259" key="5">
    <source>
        <dbReference type="PROSITE" id="PS50011"/>
    </source>
</evidence>
<proteinExistence type="inferred from homology"/>
<evidence type="ECO:0000256" key="3">
    <source>
        <dbReference type="PROSITE-ProRule" id="PRU10141"/>
    </source>
</evidence>
<dbReference type="STRING" id="1202772.A0A1V9YP17"/>
<evidence type="ECO:0000256" key="1">
    <source>
        <dbReference type="ARBA" id="ARBA00022741"/>
    </source>
</evidence>
<dbReference type="PROSITE" id="PS00107">
    <property type="entry name" value="PROTEIN_KINASE_ATP"/>
    <property type="match status" value="1"/>
</dbReference>
<dbReference type="PANTHER" id="PTHR24346">
    <property type="entry name" value="MAP/MICROTUBULE AFFINITY-REGULATING KINASE"/>
    <property type="match status" value="1"/>
</dbReference>
<dbReference type="InterPro" id="IPR000719">
    <property type="entry name" value="Prot_kinase_dom"/>
</dbReference>
<dbReference type="AlphaFoldDB" id="A0A1V9YP17"/>
<sequence length="314" mass="34810">MAAPAWSSMRTTTETTLAADVVNEYHIQELLGRGAFAKVKRCERRTAESAPRPFALKILSKAALGKMKEYIRDGDGMRAVSALDKAEREIDILSTLYHRNVVLLFEVINDPRSDKIYLVLELMEKGPCMLWSADIKAFRSPLSGGILDEELARRHILDIIQGVGYLHARGICHRDIKPDNILLNADGRCHLSDFGCAQVLAPGELVTDTAGTFEFLAPECCTGVAFDPFKADIWAIGVTLYVFVTGRLPFQAETTKELFEVIVAQPIELPVTVSADAADLLLCLLEKDPSQRATLETLEYHPWLLALPPEPLTF</sequence>
<dbReference type="SMART" id="SM00220">
    <property type="entry name" value="S_TKc"/>
    <property type="match status" value="1"/>
</dbReference>
<dbReference type="GO" id="GO:0005737">
    <property type="term" value="C:cytoplasm"/>
    <property type="evidence" value="ECO:0007669"/>
    <property type="project" value="TreeGrafter"/>
</dbReference>
<evidence type="ECO:0000313" key="7">
    <source>
        <dbReference type="Proteomes" id="UP000243579"/>
    </source>
</evidence>
<dbReference type="OrthoDB" id="68483at2759"/>
<dbReference type="InterPro" id="IPR017441">
    <property type="entry name" value="Protein_kinase_ATP_BS"/>
</dbReference>
<dbReference type="GO" id="GO:0035556">
    <property type="term" value="P:intracellular signal transduction"/>
    <property type="evidence" value="ECO:0007669"/>
    <property type="project" value="TreeGrafter"/>
</dbReference>
<gene>
    <name evidence="6" type="ORF">ACHHYP_08700</name>
</gene>
<dbReference type="InterPro" id="IPR011009">
    <property type="entry name" value="Kinase-like_dom_sf"/>
</dbReference>
<keyword evidence="2 3" id="KW-0067">ATP-binding</keyword>
<keyword evidence="4" id="KW-0723">Serine/threonine-protein kinase</keyword>
<feature type="domain" description="Protein kinase" evidence="5">
    <location>
        <begin position="25"/>
        <end position="304"/>
    </location>
</feature>
<evidence type="ECO:0000313" key="6">
    <source>
        <dbReference type="EMBL" id="OQR87508.1"/>
    </source>
</evidence>
<keyword evidence="1 3" id="KW-0547">Nucleotide-binding</keyword>
<dbReference type="GO" id="GO:0005524">
    <property type="term" value="F:ATP binding"/>
    <property type="evidence" value="ECO:0007669"/>
    <property type="project" value="UniProtKB-UniRule"/>
</dbReference>
<comment type="similarity">
    <text evidence="4">Belongs to the protein kinase superfamily.</text>
</comment>
<dbReference type="InterPro" id="IPR008271">
    <property type="entry name" value="Ser/Thr_kinase_AS"/>
</dbReference>
<dbReference type="FunFam" id="1.10.510.10:FF:000571">
    <property type="entry name" value="Maternal embryonic leucine zipper kinase"/>
    <property type="match status" value="1"/>
</dbReference>
<accession>A0A1V9YP17</accession>
<dbReference type="SUPFAM" id="SSF56112">
    <property type="entry name" value="Protein kinase-like (PK-like)"/>
    <property type="match status" value="1"/>
</dbReference>
<organism evidence="6 7">
    <name type="scientific">Achlya hypogyna</name>
    <name type="common">Oomycete</name>
    <name type="synonym">Protoachlya hypogyna</name>
    <dbReference type="NCBI Taxonomy" id="1202772"/>
    <lineage>
        <taxon>Eukaryota</taxon>
        <taxon>Sar</taxon>
        <taxon>Stramenopiles</taxon>
        <taxon>Oomycota</taxon>
        <taxon>Saprolegniomycetes</taxon>
        <taxon>Saprolegniales</taxon>
        <taxon>Achlyaceae</taxon>
        <taxon>Achlya</taxon>
    </lineage>
</organism>
<keyword evidence="6" id="KW-0808">Transferase</keyword>
<name>A0A1V9YP17_ACHHY</name>
<dbReference type="PROSITE" id="PS50011">
    <property type="entry name" value="PROTEIN_KINASE_DOM"/>
    <property type="match status" value="1"/>
</dbReference>
<protein>
    <submittedName>
        <fullName evidence="6">Ser/thr kinase</fullName>
    </submittedName>
</protein>
<dbReference type="EMBL" id="JNBR01001437">
    <property type="protein sequence ID" value="OQR87508.1"/>
    <property type="molecule type" value="Genomic_DNA"/>
</dbReference>
<feature type="binding site" evidence="3">
    <location>
        <position position="57"/>
    </location>
    <ligand>
        <name>ATP</name>
        <dbReference type="ChEBI" id="CHEBI:30616"/>
    </ligand>
</feature>
<dbReference type="Pfam" id="PF00069">
    <property type="entry name" value="Pkinase"/>
    <property type="match status" value="1"/>
</dbReference>
<keyword evidence="6" id="KW-0418">Kinase</keyword>
<evidence type="ECO:0000256" key="4">
    <source>
        <dbReference type="RuleBase" id="RU000304"/>
    </source>
</evidence>
<comment type="caution">
    <text evidence="6">The sequence shown here is derived from an EMBL/GenBank/DDBJ whole genome shotgun (WGS) entry which is preliminary data.</text>
</comment>